<dbReference type="RefSeq" id="WP_071076185.1">
    <property type="nucleotide sequence ID" value="NZ_LFKP01000005.1"/>
</dbReference>
<comment type="caution">
    <text evidence="1">The sequence shown here is derived from an EMBL/GenBank/DDBJ whole genome shotgun (WGS) entry which is preliminary data.</text>
</comment>
<dbReference type="AlphaFoldDB" id="A0A1S1UAA5"/>
<gene>
    <name evidence="1" type="ORF">AKG95_07015</name>
</gene>
<dbReference type="Proteomes" id="UP000179840">
    <property type="component" value="Unassembled WGS sequence"/>
</dbReference>
<dbReference type="EMBL" id="LFKP01000005">
    <property type="protein sequence ID" value="OHV97048.1"/>
    <property type="molecule type" value="Genomic_DNA"/>
</dbReference>
<organism evidence="1 2">
    <name type="scientific">Janthinobacterium lividum</name>
    <dbReference type="NCBI Taxonomy" id="29581"/>
    <lineage>
        <taxon>Bacteria</taxon>
        <taxon>Pseudomonadati</taxon>
        <taxon>Pseudomonadota</taxon>
        <taxon>Betaproteobacteria</taxon>
        <taxon>Burkholderiales</taxon>
        <taxon>Oxalobacteraceae</taxon>
        <taxon>Janthinobacterium</taxon>
    </lineage>
</organism>
<accession>A0A1S1UAA5</accession>
<evidence type="ECO:0000313" key="1">
    <source>
        <dbReference type="EMBL" id="OHV97048.1"/>
    </source>
</evidence>
<reference evidence="1 2" key="1">
    <citation type="submission" date="2015-06" db="EMBL/GenBank/DDBJ databases">
        <title>Draft genome sequencing of a biphenyl-degrading bacterium, Janthinobacterium lividum MEG1.</title>
        <authorList>
            <person name="Shimodaira J."/>
            <person name="Hatta T."/>
        </authorList>
    </citation>
    <scope>NUCLEOTIDE SEQUENCE [LARGE SCALE GENOMIC DNA]</scope>
    <source>
        <strain evidence="1 2">MEG1</strain>
    </source>
</reference>
<evidence type="ECO:0000313" key="2">
    <source>
        <dbReference type="Proteomes" id="UP000179840"/>
    </source>
</evidence>
<name>A0A1S1UAA5_9BURK</name>
<sequence>MMMELIATQAFSWAHRGVEVEQFVEGQSIETDDADLISVALAEGWAKEPSAKAKNGATKNKEA</sequence>
<protein>
    <submittedName>
        <fullName evidence="1">Uncharacterized protein</fullName>
    </submittedName>
</protein>
<proteinExistence type="predicted"/>